<gene>
    <name evidence="17 18 19" type="primary">KIF1B</name>
</gene>
<dbReference type="CDD" id="cd22727">
    <property type="entry name" value="FHA_KIF1B"/>
    <property type="match status" value="1"/>
</dbReference>
<protein>
    <recommendedName>
        <fullName evidence="10">plus-end-directed kinesin ATPase</fullName>
        <ecNumber evidence="10">5.6.1.3</ecNumber>
    </recommendedName>
</protein>
<dbReference type="Pfam" id="PF00225">
    <property type="entry name" value="Kinesin"/>
    <property type="match status" value="1"/>
</dbReference>
<evidence type="ECO:0000313" key="16">
    <source>
        <dbReference type="Proteomes" id="UP001652662"/>
    </source>
</evidence>
<dbReference type="SMART" id="SM00129">
    <property type="entry name" value="KISc"/>
    <property type="match status" value="1"/>
</dbReference>
<evidence type="ECO:0000259" key="14">
    <source>
        <dbReference type="PROSITE" id="PS50006"/>
    </source>
</evidence>
<dbReference type="PRINTS" id="PR00380">
    <property type="entry name" value="KINESINHEAVY"/>
</dbReference>
<dbReference type="Gene3D" id="2.60.200.20">
    <property type="match status" value="1"/>
</dbReference>
<evidence type="ECO:0000256" key="6">
    <source>
        <dbReference type="ARBA" id="ARBA00023054"/>
    </source>
</evidence>
<dbReference type="InterPro" id="IPR001752">
    <property type="entry name" value="Kinesin_motor_dom"/>
</dbReference>
<dbReference type="PROSITE" id="PS50006">
    <property type="entry name" value="FHA_DOMAIN"/>
    <property type="match status" value="1"/>
</dbReference>
<feature type="region of interest" description="Disordered" evidence="12">
    <location>
        <begin position="675"/>
        <end position="694"/>
    </location>
</feature>
<keyword evidence="16" id="KW-1185">Reference proteome</keyword>
<dbReference type="EC" id="5.6.1.3" evidence="10"/>
<dbReference type="InterPro" id="IPR000253">
    <property type="entry name" value="FHA_dom"/>
</dbReference>
<dbReference type="RefSeq" id="XP_070466957.1">
    <property type="nucleotide sequence ID" value="XM_070610856.1"/>
</dbReference>
<keyword evidence="3" id="KW-0493">Microtubule</keyword>
<evidence type="ECO:0000256" key="7">
    <source>
        <dbReference type="ARBA" id="ARBA00023175"/>
    </source>
</evidence>
<evidence type="ECO:0000256" key="11">
    <source>
        <dbReference type="PROSITE-ProRule" id="PRU00283"/>
    </source>
</evidence>
<dbReference type="CDD" id="cd01233">
    <property type="entry name" value="PH_KIFIA_KIFIB"/>
    <property type="match status" value="1"/>
</dbReference>
<dbReference type="InterPro" id="IPR001849">
    <property type="entry name" value="PH_domain"/>
</dbReference>
<evidence type="ECO:0000256" key="4">
    <source>
        <dbReference type="ARBA" id="ARBA00022741"/>
    </source>
</evidence>
<feature type="compositionally biased region" description="Low complexity" evidence="12">
    <location>
        <begin position="1495"/>
        <end position="1506"/>
    </location>
</feature>
<evidence type="ECO:0000256" key="3">
    <source>
        <dbReference type="ARBA" id="ARBA00022701"/>
    </source>
</evidence>
<feature type="region of interest" description="Disordered" evidence="12">
    <location>
        <begin position="1495"/>
        <end position="1532"/>
    </location>
</feature>
<dbReference type="RefSeq" id="XP_070466958.1">
    <property type="nucleotide sequence ID" value="XM_070610857.1"/>
</dbReference>
<dbReference type="SMART" id="SM00233">
    <property type="entry name" value="PH"/>
    <property type="match status" value="1"/>
</dbReference>
<dbReference type="InterPro" id="IPR011993">
    <property type="entry name" value="PH-like_dom_sf"/>
</dbReference>
<evidence type="ECO:0000313" key="17">
    <source>
        <dbReference type="RefSeq" id="XP_070466956.1"/>
    </source>
</evidence>
<dbReference type="Pfam" id="PF00169">
    <property type="entry name" value="PH"/>
    <property type="match status" value="1"/>
</dbReference>
<dbReference type="PROSITE" id="PS50003">
    <property type="entry name" value="PH_DOMAIN"/>
    <property type="match status" value="1"/>
</dbReference>
<reference evidence="16 17" key="1">
    <citation type="submission" date="2025-05" db="UniProtKB">
        <authorList>
            <consortium name="RefSeq"/>
        </authorList>
    </citation>
    <scope>NUCLEOTIDE SEQUENCE [LARGE SCALE GENOMIC DNA]</scope>
    <source>
        <tissue evidence="17 18">Blood</tissue>
    </source>
</reference>
<dbReference type="InterPro" id="IPR008984">
    <property type="entry name" value="SMAD_FHA_dom_sf"/>
</dbReference>
<dbReference type="PANTHER" id="PTHR47117:SF4">
    <property type="entry name" value="KINESIN-LIKE PROTEIN KIF1B ISOFORM X1"/>
    <property type="match status" value="1"/>
</dbReference>
<evidence type="ECO:0000313" key="18">
    <source>
        <dbReference type="RefSeq" id="XP_070466957.1"/>
    </source>
</evidence>
<dbReference type="SUPFAM" id="SSF52540">
    <property type="entry name" value="P-loop containing nucleoside triphosphate hydrolases"/>
    <property type="match status" value="1"/>
</dbReference>
<dbReference type="Pfam" id="PF16183">
    <property type="entry name" value="Kinesin_assoc"/>
    <property type="match status" value="1"/>
</dbReference>
<dbReference type="PROSITE" id="PS00411">
    <property type="entry name" value="KINESIN_MOTOR_1"/>
    <property type="match status" value="1"/>
</dbReference>
<dbReference type="InterPro" id="IPR032405">
    <property type="entry name" value="Kinesin_assoc"/>
</dbReference>
<dbReference type="PANTHER" id="PTHR47117">
    <property type="entry name" value="STAR-RELATED LIPID TRANSFER PROTEIN 9"/>
    <property type="match status" value="1"/>
</dbReference>
<sequence>MSGASVKVAVRVRPFNSRETSKESRCIIQMQGNSTSIINPKNPKEAPKSFSFDYSYWSHTSPEDPCFASQNRVYNDIGKEMLLHAFEGYNVCIFAYGQTGAGKSYTMMGKQEESQAGIIPQLCEELFEKINDNCNEEMSYSVEVSYMEIYCERVRDLLNPKNKGNLRVREHPLLGPYVEDLSKLAVTSYTDIADLMDAGNKARTVAATNMNETSSRSHAVFTIVFTQKKHDTETNLSTEKVSKISLVDLAGSERADSTGAKGTRLKEGANINKSLTTLGKVISALAEVSKKKKKTDFIPYRDSVLTWLLRENLGGNSRTAMVAALSPADINYDETLSTLRYADRAKQIKCNAVINEDPNAKLVRELKEEVTRLKDLLRAQGLGDIIDTSMGSLTSSPSSCSLNSQVGLTSVTSIQERIMSTPGGEEAIERLKESEKIIAELNETWEEKLRKTEAIRMEREALLAEMGVAIREDGGTLGVFSPKKTPHLVNLNEDPLMSECLLYYIKDGITRVGQADAERRQDIVLSGAHIKEEHCIFRSERNNSGDVIVTLEPCERSETYVNGKRVAQPVQLRSGNRIIMGKNHVFRFNHPEQARAEREKTPSAETPSEPVDWTFAQRELLEKQGIDMKQEMEKRLQEMEILYKKEKEEADLLLEQQRLDYESKLQALQKQVETRSLAAETTEEEEEEEEEVPWTQHEFELAQWAFRKWKSHQFTSLRDLLWGNAVYLKEANAISVELKKKVQFQFVLLTDTLYSPLPPELLPTEMEKTHEDRPFPRTVVAVEVQDLKNGATHYWSLEKLKQRLDLMREMYDRAGEMASSAQDESETTMTGSDPFYDRFHWFKLVGRAFVYLSNLLYPVPLIHRVAIVSEKGEVRGFLRVAVQAIAADEEAPDYGSGIRQSGTAKISFDNEYFNQSDFSSVAMTRSGLSLEELRIVEGQGQSSEVITPPEEINRMNDLDLKSSTLLDGKMVMEGFSEEIGNHLKLGSAFTFRVTVLQASGILPEYADIFCQFNFLHRHDEAFSTEPLKNNGRGSPLGFYHVQNIAVEVTESFVEYIKTKPIVFEVFGHYQQHPLHLQGQELNSPPQPSRRFFPPPMPLSKPVPATKLNTMSKTSLGQSMSKYDLLVWFEISELEPTGEYIPAVVDHTAGLPCQGTFLLHQGIQRRITVTIIHEKGSELHWKDVRELVVGRIRNKAEVDEAAVDAILSLNIVSAKYLKSSHSSSRTFYRFEAVWDSSLHNSLLLNRVTPYGEKIYMTLSAYLELDHCIQPAVITKDVCMVFYSRDAKISPPRSLRSLFGSGYSKSPDSNRVTGIYELSLCKMADTGSPGMQRRRRKILDTSVAYVRGEENLAGWRPRGDSLILEHQWELEKLELLHEVEKTRHFLLLRERLGDSIPKSLSDSLSPSLSSGTLSTSTSISSQISTTTFESAITPSESSGYDSADIESLVDREKELATKCLQLLTHTFNREFSQVHGSISDCKLSDISPIGRDPSVSSFSSATLTPSSTCPSLVDSRSNSLDQKTPEANSRASSPCPEFEQFQIVPTVETPYLARAGKNEFLNLVPDIEEIRPGSVVSKKGYLHFKEPLSSNWAKHFVIVRRPYVFIYNSDKDPVERGIINLSTAQVEYSEDQQAMVKTPNTFAVCTKHRGVLLQALNDKDMNDWLYAFNPLLAGTIRSKLSRRCPSQPKF</sequence>
<keyword evidence="2" id="KW-0963">Cytoplasm</keyword>
<evidence type="ECO:0000256" key="12">
    <source>
        <dbReference type="SAM" id="MobiDB-lite"/>
    </source>
</evidence>
<dbReference type="RefSeq" id="XP_070466956.1">
    <property type="nucleotide sequence ID" value="XM_070610855.1"/>
</dbReference>
<proteinExistence type="inferred from homology"/>
<feature type="domain" description="FHA" evidence="14">
    <location>
        <begin position="510"/>
        <end position="566"/>
    </location>
</feature>
<keyword evidence="6" id="KW-0175">Coiled coil</keyword>
<dbReference type="Pfam" id="PF00498">
    <property type="entry name" value="FHA"/>
    <property type="match status" value="1"/>
</dbReference>
<dbReference type="GeneID" id="103549071"/>
<feature type="domain" description="PH" evidence="13">
    <location>
        <begin position="1573"/>
        <end position="1671"/>
    </location>
</feature>
<dbReference type="Gene3D" id="2.30.29.30">
    <property type="entry name" value="Pleckstrin-homology domain (PH domain)/Phosphotyrosine-binding domain (PTB)"/>
    <property type="match status" value="1"/>
</dbReference>
<dbReference type="InterPro" id="IPR027417">
    <property type="entry name" value="P-loop_NTPase"/>
</dbReference>
<dbReference type="CDD" id="cd01365">
    <property type="entry name" value="KISc_KIF1A_KIF1B"/>
    <property type="match status" value="1"/>
</dbReference>
<feature type="compositionally biased region" description="Acidic residues" evidence="12">
    <location>
        <begin position="681"/>
        <end position="692"/>
    </location>
</feature>
<dbReference type="SMART" id="SM00240">
    <property type="entry name" value="FHA"/>
    <property type="match status" value="1"/>
</dbReference>
<dbReference type="Gene3D" id="3.40.850.10">
    <property type="entry name" value="Kinesin motor domain"/>
    <property type="match status" value="1"/>
</dbReference>
<comment type="catalytic activity">
    <reaction evidence="9">
        <text>ATP + H2O + a kinesin associated with a microtubule at position (n) = ADP + phosphate a kinesin associated with a microtubule at position (n+1, toward the plus end).</text>
        <dbReference type="EC" id="5.6.1.3"/>
    </reaction>
</comment>
<evidence type="ECO:0000256" key="1">
    <source>
        <dbReference type="ARBA" id="ARBA00004245"/>
    </source>
</evidence>
<feature type="compositionally biased region" description="Polar residues" evidence="12">
    <location>
        <begin position="1426"/>
        <end position="1438"/>
    </location>
</feature>
<dbReference type="SUPFAM" id="SSF49879">
    <property type="entry name" value="SMAD/FHA domain"/>
    <property type="match status" value="1"/>
</dbReference>
<name>A0ABM4NPT7_EQUPR</name>
<evidence type="ECO:0000259" key="13">
    <source>
        <dbReference type="PROSITE" id="PS50003"/>
    </source>
</evidence>
<feature type="domain" description="Kinesin motor" evidence="15">
    <location>
        <begin position="5"/>
        <end position="348"/>
    </location>
</feature>
<dbReference type="InterPro" id="IPR036961">
    <property type="entry name" value="Kinesin_motor_dom_sf"/>
</dbReference>
<dbReference type="Pfam" id="PF12423">
    <property type="entry name" value="KIF1B"/>
    <property type="match status" value="1"/>
</dbReference>
<dbReference type="InterPro" id="IPR022140">
    <property type="entry name" value="Kinesin-like_KIF1-typ"/>
</dbReference>
<keyword evidence="5 11" id="KW-0067">ATP-binding</keyword>
<evidence type="ECO:0000256" key="10">
    <source>
        <dbReference type="ARBA" id="ARBA00066390"/>
    </source>
</evidence>
<dbReference type="Proteomes" id="UP001652662">
    <property type="component" value="Chromosome 2"/>
</dbReference>
<dbReference type="SUPFAM" id="SSF50729">
    <property type="entry name" value="PH domain-like"/>
    <property type="match status" value="1"/>
</dbReference>
<evidence type="ECO:0000313" key="19">
    <source>
        <dbReference type="RefSeq" id="XP_070466958.1"/>
    </source>
</evidence>
<evidence type="ECO:0000259" key="15">
    <source>
        <dbReference type="PROSITE" id="PS50067"/>
    </source>
</evidence>
<evidence type="ECO:0000256" key="2">
    <source>
        <dbReference type="ARBA" id="ARBA00022490"/>
    </source>
</evidence>
<keyword evidence="4 11" id="KW-0547">Nucleotide-binding</keyword>
<evidence type="ECO:0000256" key="9">
    <source>
        <dbReference type="ARBA" id="ARBA00050273"/>
    </source>
</evidence>
<organism evidence="16 18">
    <name type="scientific">Equus przewalskii</name>
    <name type="common">Przewalski's horse</name>
    <name type="synonym">Equus caballus przewalskii</name>
    <dbReference type="NCBI Taxonomy" id="9798"/>
    <lineage>
        <taxon>Eukaryota</taxon>
        <taxon>Metazoa</taxon>
        <taxon>Chordata</taxon>
        <taxon>Craniata</taxon>
        <taxon>Vertebrata</taxon>
        <taxon>Euteleostomi</taxon>
        <taxon>Mammalia</taxon>
        <taxon>Eutheria</taxon>
        <taxon>Laurasiatheria</taxon>
        <taxon>Perissodactyla</taxon>
        <taxon>Equidae</taxon>
        <taxon>Equus</taxon>
    </lineage>
</organism>
<feature type="binding site" evidence="11">
    <location>
        <begin position="97"/>
        <end position="104"/>
    </location>
    <ligand>
        <name>ATP</name>
        <dbReference type="ChEBI" id="CHEBI:30616"/>
    </ligand>
</feature>
<dbReference type="InterPro" id="IPR022164">
    <property type="entry name" value="Kinesin-like"/>
</dbReference>
<dbReference type="Pfam" id="PF12473">
    <property type="entry name" value="DUF3694"/>
    <property type="match status" value="1"/>
</dbReference>
<keyword evidence="8" id="KW-0206">Cytoskeleton</keyword>
<evidence type="ECO:0000256" key="8">
    <source>
        <dbReference type="ARBA" id="ARBA00023212"/>
    </source>
</evidence>
<feature type="compositionally biased region" description="Polar residues" evidence="12">
    <location>
        <begin position="1512"/>
        <end position="1530"/>
    </location>
</feature>
<keyword evidence="7 11" id="KW-0505">Motor protein</keyword>
<comment type="subcellular location">
    <subcellularLocation>
        <location evidence="1">Cytoplasm</location>
        <location evidence="1">Cytoskeleton</location>
    </subcellularLocation>
</comment>
<feature type="region of interest" description="Disordered" evidence="12">
    <location>
        <begin position="1423"/>
        <end position="1442"/>
    </location>
</feature>
<dbReference type="InterPro" id="IPR019821">
    <property type="entry name" value="Kinesin_motor_CS"/>
</dbReference>
<accession>A0ABM4NPT7</accession>
<comment type="similarity">
    <text evidence="11">Belongs to the TRAFAC class myosin-kinesin ATPase superfamily. Kinesin family.</text>
</comment>
<evidence type="ECO:0000256" key="5">
    <source>
        <dbReference type="ARBA" id="ARBA00022840"/>
    </source>
</evidence>
<dbReference type="InterPro" id="IPR049780">
    <property type="entry name" value="PH_KIFIA_KIFIB"/>
</dbReference>
<dbReference type="PROSITE" id="PS50067">
    <property type="entry name" value="KINESIN_MOTOR_2"/>
    <property type="match status" value="1"/>
</dbReference>
<dbReference type="Gene3D" id="6.10.250.2520">
    <property type="match status" value="1"/>
</dbReference>